<reference evidence="8 9" key="1">
    <citation type="journal article" date="2011" name="PLoS Genet.">
        <title>Genome sequencing and comparative transcriptomics of the model entomopathogenic fungi Metarhizium anisopliae and M. acridum.</title>
        <authorList>
            <person name="Gao Q."/>
            <person name="Jin K."/>
            <person name="Ying S.H."/>
            <person name="Zhang Y."/>
            <person name="Xiao G."/>
            <person name="Shang Y."/>
            <person name="Duan Z."/>
            <person name="Hu X."/>
            <person name="Xie X.Q."/>
            <person name="Zhou G."/>
            <person name="Peng G."/>
            <person name="Luo Z."/>
            <person name="Huang W."/>
            <person name="Wang B."/>
            <person name="Fang W."/>
            <person name="Wang S."/>
            <person name="Zhong Y."/>
            <person name="Ma L.J."/>
            <person name="St Leger R.J."/>
            <person name="Zhao G.P."/>
            <person name="Pei Y."/>
            <person name="Feng M.G."/>
            <person name="Xia Y."/>
            <person name="Wang C."/>
        </authorList>
    </citation>
    <scope>NUCLEOTIDE SEQUENCE [LARGE SCALE GENOMIC DNA]</scope>
    <source>
        <strain evidence="8 9">CQMa 102</strain>
    </source>
</reference>
<gene>
    <name evidence="8" type="ORF">MAC_06833</name>
</gene>
<dbReference type="PANTHER" id="PTHR24252:SF7">
    <property type="entry name" value="HYALIN"/>
    <property type="match status" value="1"/>
</dbReference>
<dbReference type="AlphaFoldDB" id="E9EAD4"/>
<accession>E9EAD4</accession>
<evidence type="ECO:0000313" key="9">
    <source>
        <dbReference type="Proteomes" id="UP000002499"/>
    </source>
</evidence>
<protein>
    <submittedName>
        <fullName evidence="8">Trypsin-related protease</fullName>
    </submittedName>
</protein>
<evidence type="ECO:0000256" key="4">
    <source>
        <dbReference type="ARBA" id="ARBA00023157"/>
    </source>
</evidence>
<dbReference type="PROSITE" id="PS00135">
    <property type="entry name" value="TRYPSIN_SER"/>
    <property type="match status" value="1"/>
</dbReference>
<keyword evidence="3 5" id="KW-0720">Serine protease</keyword>
<evidence type="ECO:0000259" key="7">
    <source>
        <dbReference type="PROSITE" id="PS50240"/>
    </source>
</evidence>
<evidence type="ECO:0000256" key="1">
    <source>
        <dbReference type="ARBA" id="ARBA00022670"/>
    </source>
</evidence>
<dbReference type="InterPro" id="IPR018114">
    <property type="entry name" value="TRYPSIN_HIS"/>
</dbReference>
<dbReference type="InterPro" id="IPR001314">
    <property type="entry name" value="Peptidase_S1A"/>
</dbReference>
<proteinExistence type="predicted"/>
<dbReference type="OrthoDB" id="6380398at2759"/>
<dbReference type="InterPro" id="IPR001254">
    <property type="entry name" value="Trypsin_dom"/>
</dbReference>
<dbReference type="GO" id="GO:0006508">
    <property type="term" value="P:proteolysis"/>
    <property type="evidence" value="ECO:0007669"/>
    <property type="project" value="UniProtKB-KW"/>
</dbReference>
<dbReference type="InterPro" id="IPR009003">
    <property type="entry name" value="Peptidase_S1_PA"/>
</dbReference>
<dbReference type="PANTHER" id="PTHR24252">
    <property type="entry name" value="ACROSIN-RELATED"/>
    <property type="match status" value="1"/>
</dbReference>
<dbReference type="InterPro" id="IPR043504">
    <property type="entry name" value="Peptidase_S1_PA_chymotrypsin"/>
</dbReference>
<dbReference type="InterPro" id="IPR033116">
    <property type="entry name" value="TRYPSIN_SER"/>
</dbReference>
<sequence>MVSRSAIAIASAVFAVQSATAAPAKGGKFIVGGQAANEGEFPFIVTVLLNGTHYCGGTLVNEDTVVTASHCTKSDVSGYEIRAGSLAWASGGTKVKVASAVRHPGYNSTNYDNDVAVWKLATPIPESSTIQYAKLPAQGSDPASGSNATVAGWGRLTEGGTVPARLQKVTVPVVDRGTCKVAYSTPTPSEVTENMFCAGLEQGGQDACQGDSGGPIVDTATGALIGVVSWGVGCARPDKYGVYTRLGNYVDFVEKYL</sequence>
<evidence type="ECO:0000256" key="5">
    <source>
        <dbReference type="RuleBase" id="RU363034"/>
    </source>
</evidence>
<evidence type="ECO:0000256" key="6">
    <source>
        <dbReference type="SAM" id="SignalP"/>
    </source>
</evidence>
<feature type="domain" description="Peptidase S1" evidence="7">
    <location>
        <begin position="30"/>
        <end position="257"/>
    </location>
</feature>
<dbReference type="PROSITE" id="PS50240">
    <property type="entry name" value="TRYPSIN_DOM"/>
    <property type="match status" value="1"/>
</dbReference>
<dbReference type="HOGENOM" id="CLU_006842_7_5_1"/>
<feature type="signal peptide" evidence="6">
    <location>
        <begin position="1"/>
        <end position="21"/>
    </location>
</feature>
<dbReference type="InParanoid" id="E9EAD4"/>
<feature type="chain" id="PRO_5003239027" evidence="6">
    <location>
        <begin position="22"/>
        <end position="257"/>
    </location>
</feature>
<dbReference type="MEROPS" id="S01.103"/>
<dbReference type="PRINTS" id="PR00722">
    <property type="entry name" value="CHYMOTRYPSIN"/>
</dbReference>
<evidence type="ECO:0000313" key="8">
    <source>
        <dbReference type="EMBL" id="EFY87155.1"/>
    </source>
</evidence>
<dbReference type="CDD" id="cd00190">
    <property type="entry name" value="Tryp_SPc"/>
    <property type="match status" value="1"/>
</dbReference>
<dbReference type="eggNOG" id="KOG3627">
    <property type="taxonomic scope" value="Eukaryota"/>
</dbReference>
<evidence type="ECO:0000256" key="2">
    <source>
        <dbReference type="ARBA" id="ARBA00022801"/>
    </source>
</evidence>
<organism evidence="9">
    <name type="scientific">Metarhizium acridum (strain CQMa 102)</name>
    <dbReference type="NCBI Taxonomy" id="655827"/>
    <lineage>
        <taxon>Eukaryota</taxon>
        <taxon>Fungi</taxon>
        <taxon>Dikarya</taxon>
        <taxon>Ascomycota</taxon>
        <taxon>Pezizomycotina</taxon>
        <taxon>Sordariomycetes</taxon>
        <taxon>Hypocreomycetidae</taxon>
        <taxon>Hypocreales</taxon>
        <taxon>Clavicipitaceae</taxon>
        <taxon>Metarhizium</taxon>
    </lineage>
</organism>
<dbReference type="Gene3D" id="2.40.10.10">
    <property type="entry name" value="Trypsin-like serine proteases"/>
    <property type="match status" value="2"/>
</dbReference>
<dbReference type="Pfam" id="PF00089">
    <property type="entry name" value="Trypsin"/>
    <property type="match status" value="1"/>
</dbReference>
<dbReference type="EMBL" id="GL698532">
    <property type="protein sequence ID" value="EFY87155.1"/>
    <property type="molecule type" value="Genomic_DNA"/>
</dbReference>
<keyword evidence="4" id="KW-1015">Disulfide bond</keyword>
<keyword evidence="6" id="KW-0732">Signal</keyword>
<keyword evidence="9" id="KW-1185">Reference proteome</keyword>
<keyword evidence="2 5" id="KW-0378">Hydrolase</keyword>
<evidence type="ECO:0000256" key="3">
    <source>
        <dbReference type="ARBA" id="ARBA00022825"/>
    </source>
</evidence>
<dbReference type="OMA" id="TWINQVI"/>
<dbReference type="GO" id="GO:0004252">
    <property type="term" value="F:serine-type endopeptidase activity"/>
    <property type="evidence" value="ECO:0007669"/>
    <property type="project" value="InterPro"/>
</dbReference>
<name>E9EAD4_METAQ</name>
<keyword evidence="1 5" id="KW-0645">Protease</keyword>
<dbReference type="STRING" id="655827.E9EAD4"/>
<dbReference type="PROSITE" id="PS00134">
    <property type="entry name" value="TRYPSIN_HIS"/>
    <property type="match status" value="1"/>
</dbReference>
<dbReference type="SMART" id="SM00020">
    <property type="entry name" value="Tryp_SPc"/>
    <property type="match status" value="1"/>
</dbReference>
<dbReference type="FunFam" id="2.40.10.10:FF:000077">
    <property type="entry name" value="Predicted protein"/>
    <property type="match status" value="1"/>
</dbReference>
<dbReference type="Proteomes" id="UP000002499">
    <property type="component" value="Unassembled WGS sequence"/>
</dbReference>
<dbReference type="SUPFAM" id="SSF50494">
    <property type="entry name" value="Trypsin-like serine proteases"/>
    <property type="match status" value="1"/>
</dbReference>